<comment type="caution">
    <text evidence="1">The sequence shown here is derived from an EMBL/GenBank/DDBJ whole genome shotgun (WGS) entry which is preliminary data.</text>
</comment>
<evidence type="ECO:0000313" key="1">
    <source>
        <dbReference type="EMBL" id="GJA55348.1"/>
    </source>
</evidence>
<dbReference type="InterPro" id="IPR052159">
    <property type="entry name" value="Competence_DNA_uptake"/>
</dbReference>
<organism evidence="1 2">
    <name type="scientific">Aeromonas caviae</name>
    <name type="common">Aeromonas punctata</name>
    <dbReference type="NCBI Taxonomy" id="648"/>
    <lineage>
        <taxon>Bacteria</taxon>
        <taxon>Pseudomonadati</taxon>
        <taxon>Pseudomonadota</taxon>
        <taxon>Gammaproteobacteria</taxon>
        <taxon>Aeromonadales</taxon>
        <taxon>Aeromonadaceae</taxon>
        <taxon>Aeromonas</taxon>
    </lineage>
</organism>
<dbReference type="Proteomes" id="UP000887009">
    <property type="component" value="Unassembled WGS sequence"/>
</dbReference>
<dbReference type="PANTHER" id="PTHR30619:SF1">
    <property type="entry name" value="RECOMBINATION PROTEIN 2"/>
    <property type="match status" value="1"/>
</dbReference>
<evidence type="ECO:0000313" key="2">
    <source>
        <dbReference type="Proteomes" id="UP000887009"/>
    </source>
</evidence>
<name>A0AAI9PAL9_AERCA</name>
<gene>
    <name evidence="1" type="ORF">KAM348_27710</name>
</gene>
<reference evidence="1" key="1">
    <citation type="submission" date="2021-07" db="EMBL/GenBank/DDBJ databases">
        <title>Draft genome sequence of carbapenem-resistant Aeromonas spp. in Japan.</title>
        <authorList>
            <person name="Maehana S."/>
            <person name="Suzuki M."/>
            <person name="Kitasato H."/>
        </authorList>
    </citation>
    <scope>NUCLEOTIDE SEQUENCE</scope>
    <source>
        <strain evidence="1">KAM348</strain>
    </source>
</reference>
<accession>A0AAI9PAL9</accession>
<proteinExistence type="predicted"/>
<sequence length="95" mass="10556">MSPHHGSRTSSTAPFVAAVKPAFVVHSAGFMNQWGFPRPEVVARYQGARQWVTGEAGAILIEPGDAGLRIRAEREQGPWYRRGGPWWQPQVWGSE</sequence>
<dbReference type="Gene3D" id="3.60.15.10">
    <property type="entry name" value="Ribonuclease Z/Hydroxyacylglutathione hydrolase-like"/>
    <property type="match status" value="1"/>
</dbReference>
<dbReference type="InterPro" id="IPR036866">
    <property type="entry name" value="RibonucZ/Hydroxyglut_hydro"/>
</dbReference>
<dbReference type="PANTHER" id="PTHR30619">
    <property type="entry name" value="DNA INTERNALIZATION/COMPETENCE PROTEIN COMEC/REC2"/>
    <property type="match status" value="1"/>
</dbReference>
<protein>
    <submittedName>
        <fullName evidence="1">Uncharacterized protein</fullName>
    </submittedName>
</protein>
<dbReference type="EMBL" id="BPNL01000032">
    <property type="protein sequence ID" value="GJA55348.1"/>
    <property type="molecule type" value="Genomic_DNA"/>
</dbReference>
<dbReference type="AlphaFoldDB" id="A0AAI9PAL9"/>
<dbReference type="SUPFAM" id="SSF56281">
    <property type="entry name" value="Metallo-hydrolase/oxidoreductase"/>
    <property type="match status" value="1"/>
</dbReference>